<feature type="compositionally biased region" description="Basic and acidic residues" evidence="21">
    <location>
        <begin position="1744"/>
        <end position="1771"/>
    </location>
</feature>
<sequence>MLAVLRNGAIAWPCAADCGCVLCSRAWHGCVLWSRAVVWPCAAEHSCGVAVCAAERSRGVAVCCVEGPWPGCVLGHRAVAWPYVLQSGAMAWPCAAEWGRGVAVGDEATLHNGSQHFLDRVGQGAGGVNSLFAAPVLPHLPEAWGRLHGGHCVLGASCQRWAEQDTVPCVVPTPSCRCVLRPACHDCALAGLRRPPADSSGMHLSELPASPVTPHPWQHAVALRVLGSLSTRPAVLAWLPPILLDMSPPALPEKGRSQGFYGECPLVTLIRYIHRFYSVQDPSYWVQVHRLEHGDGGILDLDDILCDVADDKDRVSADPGAPECALEDGEGQPCSQNEADEDNFLFWEESSENGDNQLILGVPSELQGLLTGPAGFRGLQDGFSSWFVITNEGRGAISFVETRNKDPWKSNVTMRMQAGITSGHEFSRTGYVEYESSYLVVRGQLVAVFDEQDPHHGGDGTSASSTGTQSPELFGSELGANSASAFQPYQATSEIEVTPSVLRANMPLHVRRSSDPALIGLSTSVSDSNFSSEEPSRKNPTRWSTTAGFLKQNPPGGPQACDRKKDENYRSLPRDTSNWSNQFQRDNARSSLSASHPMVDKWLEKQEQDEDGAEEDNSRVEPVGHADTGLENTPNFSLDDMVKLVQVPNDGGPLGIHVVPFSARGGRTLGLLVKRLEKGGKAEQENLFHENDCIVRINDGDLRNRRFEQAQHMFRQAMRTPIIWFHVVPAANKEQYEQLSQSEKNNYYSSRFSPDSQYVDSRSVLGPGLPALQRAPRPAHQPEPQDAHPRLPHSTHPSGKPPPAPQNVLSTNVSSGYNTKKIGKRLNIQLKKGTEGLGFSITSRDVTIGGSAPIYVKNILPRGAAIQDGRLKAGDRLIEVNGVDLAGKSQEEVVSLLRSTKMEGTVSLLVFRQEDAFHPRELNAEPSQMQIPKETKAEEEDVVLTPDGTREFLTFEVPLNDSGSAGLGVSVKGNRSKENHADLGIFVKSIINGGAASKDGRLRVNDQLIAVNGESLLGKTNQDAMETLRRSMSTEGNKRGMIQLIVARRLSKCSELKSPGSPPGPELPMETVLDDRERRISHSLYSGIEGLDESPTRNAALSRIMGKYQLSPTVNMPQDDTVIIEDDRLPILPPHLSDQSSASSHDDVGFVTTDAGTWAKVAVSDSADCSLSPDVDPVLAFQREGFGRQSMSEKRTKQFSDASQLDFIKTRKSKSMDLGIADETKLNTVDDQKAGSPSRDVGPSLGLKKSSSLESLQTAVAEVTLNGDIPFHRPRPRIIRGRGCNESFRAAIDKSYDKPAVDDDDEGMETLEEDTEESSRSGRESVSTASDQPSHSLERQINGNQDRGDKTDRKKDKTGKEKKKDREKEKDKMKAKKGMLKGLGDMFRFGKHRKDDKIEKTGKIKMQEPFTSEEERIRMKQEQERIQAKTREFRERQARERDYAEIHDFHRTFGCDEDLMYGGLSSYEGSLALNARPQSPREGHTMDALYAQVKKPRNPKPSPADRPQQVPKAVLDEYVLLGQDAAIFLTVSDSTERLASPRPCWRDHASCHPSTDAKGQGIDKREQYIVRKSRKQGKWGEVIGKTLEKLGFESRTLGLEADEAFNEVGETCAFSFLKTAQCRMTPSMSCGLSVCRGQAPPGQAHVVQALSLPPAMVAGLLFAGSLAGLGLLSEQRQTWRVAAELCAHQAENVYYLGLYKKSMLLVSNSTGKAKFFSVLPETSDKLMKKSDDSNKTSNRSTPSNHDRIQRLRQEFQQAKQDEDVEDRRRTYSFEQPWPNSRAPAQSGRHSVSVEVQMQRQRQEERESFQQAQRQYSSLPRQSRKNASSVSQDSWEQNYAPGEGFQSAKESPRYSSYQGSRNGYLGGHGFNARVLLETQELLRQEQRRKEQQMKKQPPAEGPSSYDAYKKVQDPSYTPPKGPFRQDVPPSPSQVARLSRLQTPEKGRPFYS</sequence>
<keyword evidence="14" id="KW-0175">Coiled coil</keyword>
<feature type="compositionally biased region" description="Basic and acidic residues" evidence="21">
    <location>
        <begin position="1880"/>
        <end position="1892"/>
    </location>
</feature>
<keyword evidence="10" id="KW-0132">Cell division</keyword>
<dbReference type="GO" id="GO:0005938">
    <property type="term" value="C:cell cortex"/>
    <property type="evidence" value="ECO:0007669"/>
    <property type="project" value="UniProtKB-SubCell"/>
</dbReference>
<evidence type="ECO:0000256" key="5">
    <source>
        <dbReference type="ARBA" id="ARBA00004544"/>
    </source>
</evidence>
<evidence type="ECO:0000256" key="15">
    <source>
        <dbReference type="ARBA" id="ARBA00023121"/>
    </source>
</evidence>
<dbReference type="STRING" id="246437.L9JHD4"/>
<evidence type="ECO:0000256" key="2">
    <source>
        <dbReference type="ARBA" id="ARBA00004245"/>
    </source>
</evidence>
<dbReference type="InterPro" id="IPR052213">
    <property type="entry name" value="PAR3"/>
</dbReference>
<accession>L9JHD4</accession>
<dbReference type="InterPro" id="IPR001478">
    <property type="entry name" value="PDZ"/>
</dbReference>
<dbReference type="GO" id="GO:0030010">
    <property type="term" value="P:establishment of cell polarity"/>
    <property type="evidence" value="ECO:0007669"/>
    <property type="project" value="TreeGrafter"/>
</dbReference>
<dbReference type="SUPFAM" id="SSF50156">
    <property type="entry name" value="PDZ domain-like"/>
    <property type="match status" value="3"/>
</dbReference>
<dbReference type="GO" id="GO:0005912">
    <property type="term" value="C:adherens junction"/>
    <property type="evidence" value="ECO:0007669"/>
    <property type="project" value="UniProtKB-SubCell"/>
</dbReference>
<evidence type="ECO:0000256" key="14">
    <source>
        <dbReference type="ARBA" id="ARBA00023054"/>
    </source>
</evidence>
<evidence type="ECO:0000256" key="1">
    <source>
        <dbReference type="ARBA" id="ARBA00004236"/>
    </source>
</evidence>
<evidence type="ECO:0000256" key="18">
    <source>
        <dbReference type="ARBA" id="ARBA00065272"/>
    </source>
</evidence>
<evidence type="ECO:0000256" key="9">
    <source>
        <dbReference type="ARBA" id="ARBA00022490"/>
    </source>
</evidence>
<feature type="chain" id="PRO_5003999636" description="Partitioning defective 3 homolog" evidence="22">
    <location>
        <begin position="17"/>
        <end position="1950"/>
    </location>
</feature>
<evidence type="ECO:0000256" key="21">
    <source>
        <dbReference type="SAM" id="MobiDB-lite"/>
    </source>
</evidence>
<feature type="compositionally biased region" description="Polar residues" evidence="21">
    <location>
        <begin position="1331"/>
        <end position="1345"/>
    </location>
</feature>
<dbReference type="GO" id="GO:0035091">
    <property type="term" value="F:phosphatidylinositol binding"/>
    <property type="evidence" value="ECO:0007669"/>
    <property type="project" value="TreeGrafter"/>
</dbReference>
<dbReference type="GO" id="GO:0043296">
    <property type="term" value="C:apical junction complex"/>
    <property type="evidence" value="ECO:0007669"/>
    <property type="project" value="TreeGrafter"/>
</dbReference>
<evidence type="ECO:0000256" key="10">
    <source>
        <dbReference type="ARBA" id="ARBA00022618"/>
    </source>
</evidence>
<feature type="compositionally biased region" description="Polar residues" evidence="21">
    <location>
        <begin position="807"/>
        <end position="816"/>
    </location>
</feature>
<proteinExistence type="inferred from homology"/>
<dbReference type="eggNOG" id="KOG3528">
    <property type="taxonomic scope" value="Eukaryota"/>
</dbReference>
<feature type="region of interest" description="Disordered" evidence="21">
    <location>
        <begin position="747"/>
        <end position="816"/>
    </location>
</feature>
<feature type="compositionally biased region" description="Polar residues" evidence="21">
    <location>
        <begin position="524"/>
        <end position="533"/>
    </location>
</feature>
<feature type="region of interest" description="Disordered" evidence="21">
    <location>
        <begin position="314"/>
        <end position="338"/>
    </location>
</feature>
<comment type="subunit">
    <text evidence="18">Interacts with PRKCZ.</text>
</comment>
<dbReference type="GO" id="GO:0051301">
    <property type="term" value="P:cell division"/>
    <property type="evidence" value="ECO:0007669"/>
    <property type="project" value="UniProtKB-KW"/>
</dbReference>
<feature type="compositionally biased region" description="Polar residues" evidence="21">
    <location>
        <begin position="1815"/>
        <end position="1836"/>
    </location>
</feature>
<evidence type="ECO:0000256" key="8">
    <source>
        <dbReference type="ARBA" id="ARBA00022475"/>
    </source>
</evidence>
<dbReference type="Pfam" id="PF00595">
    <property type="entry name" value="PDZ"/>
    <property type="match status" value="3"/>
</dbReference>
<feature type="compositionally biased region" description="Polar residues" evidence="21">
    <location>
        <begin position="574"/>
        <end position="594"/>
    </location>
</feature>
<dbReference type="Gene3D" id="2.30.42.10">
    <property type="match status" value="3"/>
</dbReference>
<keyword evidence="13" id="KW-0007">Acetylation</keyword>
<evidence type="ECO:0000256" key="19">
    <source>
        <dbReference type="ARBA" id="ARBA00070151"/>
    </source>
</evidence>
<feature type="region of interest" description="Disordered" evidence="21">
    <location>
        <begin position="524"/>
        <end position="635"/>
    </location>
</feature>
<dbReference type="Pfam" id="PF12053">
    <property type="entry name" value="Par3_HAL_N_term"/>
    <property type="match status" value="1"/>
</dbReference>
<dbReference type="SMART" id="SM00228">
    <property type="entry name" value="PDZ"/>
    <property type="match status" value="3"/>
</dbReference>
<keyword evidence="7" id="KW-0965">Cell junction</keyword>
<organism evidence="24 25">
    <name type="scientific">Tupaia chinensis</name>
    <name type="common">Chinese tree shrew</name>
    <name type="synonym">Tupaia belangeri chinensis</name>
    <dbReference type="NCBI Taxonomy" id="246437"/>
    <lineage>
        <taxon>Eukaryota</taxon>
        <taxon>Metazoa</taxon>
        <taxon>Chordata</taxon>
        <taxon>Craniata</taxon>
        <taxon>Vertebrata</taxon>
        <taxon>Euteleostomi</taxon>
        <taxon>Mammalia</taxon>
        <taxon>Eutheria</taxon>
        <taxon>Euarchontoglires</taxon>
        <taxon>Scandentia</taxon>
        <taxon>Tupaiidae</taxon>
        <taxon>Tupaia</taxon>
    </lineage>
</organism>
<feature type="compositionally biased region" description="Basic and acidic residues" evidence="21">
    <location>
        <begin position="1346"/>
        <end position="1372"/>
    </location>
</feature>
<dbReference type="PANTHER" id="PTHR16484:SF10">
    <property type="entry name" value="PARTITIONING DEFECTIVE 3 HOMOLOG"/>
    <property type="match status" value="1"/>
</dbReference>
<name>L9JHD4_TUPCH</name>
<evidence type="ECO:0000256" key="3">
    <source>
        <dbReference type="ARBA" id="ARBA00004435"/>
    </source>
</evidence>
<dbReference type="FunFam" id="2.30.42.10:FF:000011">
    <property type="entry name" value="partitioning defective 3 homolog isoform X1"/>
    <property type="match status" value="1"/>
</dbReference>
<evidence type="ECO:0000313" key="24">
    <source>
        <dbReference type="EMBL" id="ELW48467.1"/>
    </source>
</evidence>
<feature type="region of interest" description="Disordered" evidence="21">
    <location>
        <begin position="1726"/>
        <end position="1859"/>
    </location>
</feature>
<feature type="compositionally biased region" description="Polar residues" evidence="21">
    <location>
        <begin position="747"/>
        <end position="760"/>
    </location>
</feature>
<feature type="domain" description="PDZ" evidence="23">
    <location>
        <begin position="641"/>
        <end position="717"/>
    </location>
</feature>
<dbReference type="FunCoup" id="L9JHD4">
    <property type="interactions" value="1619"/>
</dbReference>
<reference evidence="25" key="2">
    <citation type="journal article" date="2013" name="Nat. Commun.">
        <title>Genome of the Chinese tree shrew.</title>
        <authorList>
            <person name="Fan Y."/>
            <person name="Huang Z.Y."/>
            <person name="Cao C.C."/>
            <person name="Chen C.S."/>
            <person name="Chen Y.X."/>
            <person name="Fan D.D."/>
            <person name="He J."/>
            <person name="Hou H.L."/>
            <person name="Hu L."/>
            <person name="Hu X.T."/>
            <person name="Jiang X.T."/>
            <person name="Lai R."/>
            <person name="Lang Y.S."/>
            <person name="Liang B."/>
            <person name="Liao S.G."/>
            <person name="Mu D."/>
            <person name="Ma Y.Y."/>
            <person name="Niu Y.Y."/>
            <person name="Sun X.Q."/>
            <person name="Xia J.Q."/>
            <person name="Xiao J."/>
            <person name="Xiong Z.Q."/>
            <person name="Xu L."/>
            <person name="Yang L."/>
            <person name="Zhang Y."/>
            <person name="Zhao W."/>
            <person name="Zhao X.D."/>
            <person name="Zheng Y.T."/>
            <person name="Zhou J.M."/>
            <person name="Zhu Y.B."/>
            <person name="Zhang G.J."/>
            <person name="Wang J."/>
            <person name="Yao Y.G."/>
        </authorList>
    </citation>
    <scope>NUCLEOTIDE SEQUENCE [LARGE SCALE GENOMIC DNA]</scope>
</reference>
<evidence type="ECO:0000256" key="16">
    <source>
        <dbReference type="ARBA" id="ARBA00023212"/>
    </source>
</evidence>
<keyword evidence="22" id="KW-0732">Signal</keyword>
<evidence type="ECO:0000256" key="13">
    <source>
        <dbReference type="ARBA" id="ARBA00022990"/>
    </source>
</evidence>
<reference evidence="25" key="1">
    <citation type="submission" date="2012-07" db="EMBL/GenBank/DDBJ databases">
        <title>Genome of the Chinese tree shrew, a rising model animal genetically related to primates.</title>
        <authorList>
            <person name="Zhang G."/>
            <person name="Fan Y."/>
            <person name="Yao Y."/>
            <person name="Huang Z."/>
        </authorList>
    </citation>
    <scope>NUCLEOTIDE SEQUENCE [LARGE SCALE GENOMIC DNA]</scope>
</reference>
<dbReference type="InParanoid" id="L9JHD4"/>
<dbReference type="GO" id="GO:0016324">
    <property type="term" value="C:apical plasma membrane"/>
    <property type="evidence" value="ECO:0007669"/>
    <property type="project" value="TreeGrafter"/>
</dbReference>
<keyword evidence="11" id="KW-0677">Repeat</keyword>
<feature type="domain" description="PDZ" evidence="23">
    <location>
        <begin position="956"/>
        <end position="1031"/>
    </location>
</feature>
<keyword evidence="16" id="KW-0206">Cytoskeleton</keyword>
<dbReference type="GO" id="GO:0051660">
    <property type="term" value="P:establishment of centrosome localization"/>
    <property type="evidence" value="ECO:0007669"/>
    <property type="project" value="TreeGrafter"/>
</dbReference>
<dbReference type="GO" id="GO:0030154">
    <property type="term" value="P:cell differentiation"/>
    <property type="evidence" value="ECO:0007669"/>
    <property type="project" value="UniProtKB-KW"/>
</dbReference>
<feature type="compositionally biased region" description="Low complexity" evidence="21">
    <location>
        <begin position="461"/>
        <end position="470"/>
    </location>
</feature>
<feature type="compositionally biased region" description="Acidic residues" evidence="21">
    <location>
        <begin position="1302"/>
        <end position="1316"/>
    </location>
</feature>
<feature type="compositionally biased region" description="Basic and acidic residues" evidence="21">
    <location>
        <begin position="561"/>
        <end position="573"/>
    </location>
</feature>
<comment type="similarity">
    <text evidence="6">Belongs to the PAR3 family.</text>
</comment>
<feature type="compositionally biased region" description="Low complexity" evidence="21">
    <location>
        <begin position="1790"/>
        <end position="1799"/>
    </location>
</feature>
<keyword evidence="17" id="KW-0131">Cell cycle</keyword>
<dbReference type="PROSITE" id="PS50106">
    <property type="entry name" value="PDZ"/>
    <property type="match status" value="3"/>
</dbReference>
<evidence type="ECO:0000256" key="20">
    <source>
        <dbReference type="ARBA" id="ARBA00082523"/>
    </source>
</evidence>
<keyword evidence="9" id="KW-0963">Cytoplasm</keyword>
<feature type="compositionally biased region" description="Basic and acidic residues" evidence="21">
    <location>
        <begin position="1941"/>
        <end position="1950"/>
    </location>
</feature>
<dbReference type="GO" id="GO:0005856">
    <property type="term" value="C:cytoskeleton"/>
    <property type="evidence" value="ECO:0007669"/>
    <property type="project" value="UniProtKB-SubCell"/>
</dbReference>
<evidence type="ECO:0000256" key="4">
    <source>
        <dbReference type="ARBA" id="ARBA00004536"/>
    </source>
</evidence>
<dbReference type="GO" id="GO:0007155">
    <property type="term" value="P:cell adhesion"/>
    <property type="evidence" value="ECO:0007669"/>
    <property type="project" value="TreeGrafter"/>
</dbReference>
<dbReference type="GO" id="GO:0008104">
    <property type="term" value="P:intracellular protein localization"/>
    <property type="evidence" value="ECO:0007669"/>
    <property type="project" value="TreeGrafter"/>
</dbReference>
<keyword evidence="15" id="KW-0446">Lipid-binding</keyword>
<feature type="compositionally biased region" description="Polar residues" evidence="21">
    <location>
        <begin position="1931"/>
        <end position="1940"/>
    </location>
</feature>
<evidence type="ECO:0000259" key="23">
    <source>
        <dbReference type="PROSITE" id="PS50106"/>
    </source>
</evidence>
<dbReference type="CDD" id="cd23059">
    <property type="entry name" value="PDZ3_Par3-like"/>
    <property type="match status" value="1"/>
</dbReference>
<dbReference type="FunFam" id="2.30.42.10:FF:000078">
    <property type="entry name" value="Partitioning defective 3 homolog B"/>
    <property type="match status" value="1"/>
</dbReference>
<feature type="compositionally biased region" description="Basic and acidic residues" evidence="21">
    <location>
        <begin position="1393"/>
        <end position="1406"/>
    </location>
</feature>
<dbReference type="EMBL" id="KB321041">
    <property type="protein sequence ID" value="ELW48467.1"/>
    <property type="molecule type" value="Genomic_DNA"/>
</dbReference>
<feature type="region of interest" description="Disordered" evidence="21">
    <location>
        <begin position="1880"/>
        <end position="1950"/>
    </location>
</feature>
<dbReference type="Gene3D" id="3.10.20.90">
    <property type="entry name" value="Phosphatidylinositol 3-kinase Catalytic Subunit, Chain A, domain 1"/>
    <property type="match status" value="1"/>
</dbReference>
<feature type="region of interest" description="Disordered" evidence="21">
    <location>
        <begin position="451"/>
        <end position="476"/>
    </location>
</feature>
<protein>
    <recommendedName>
        <fullName evidence="19">Partitioning defective 3 homolog</fullName>
    </recommendedName>
    <alternativeName>
        <fullName evidence="20">Atypical PKC isotype-specific-interacting protein</fullName>
    </alternativeName>
</protein>
<evidence type="ECO:0000313" key="25">
    <source>
        <dbReference type="Proteomes" id="UP000011518"/>
    </source>
</evidence>
<dbReference type="Proteomes" id="UP000011518">
    <property type="component" value="Unassembled WGS sequence"/>
</dbReference>
<dbReference type="FunFam" id="2.30.42.10:FF:000040">
    <property type="entry name" value="partitioning defective 3 homolog isoform X2"/>
    <property type="match status" value="1"/>
</dbReference>
<keyword evidence="8" id="KW-0472">Membrane</keyword>
<feature type="region of interest" description="Disordered" evidence="21">
    <location>
        <begin position="1295"/>
        <end position="1417"/>
    </location>
</feature>
<evidence type="ECO:0000256" key="11">
    <source>
        <dbReference type="ARBA" id="ARBA00022737"/>
    </source>
</evidence>
<feature type="region of interest" description="Disordered" evidence="21">
    <location>
        <begin position="1229"/>
        <end position="1250"/>
    </location>
</feature>
<keyword evidence="7" id="KW-0796">Tight junction</keyword>
<evidence type="ECO:0000256" key="12">
    <source>
        <dbReference type="ARBA" id="ARBA00022782"/>
    </source>
</evidence>
<dbReference type="CDD" id="cd23058">
    <property type="entry name" value="PDZ2_Par3-like"/>
    <property type="match status" value="1"/>
</dbReference>
<dbReference type="InterPro" id="IPR036034">
    <property type="entry name" value="PDZ_sf"/>
</dbReference>
<feature type="signal peptide" evidence="22">
    <location>
        <begin position="1"/>
        <end position="16"/>
    </location>
</feature>
<gene>
    <name evidence="24" type="ORF">TREES_T100007876</name>
</gene>
<dbReference type="InterPro" id="IPR021922">
    <property type="entry name" value="Par3/HAL_N"/>
</dbReference>
<dbReference type="CDD" id="cd06691">
    <property type="entry name" value="PDZ1_Par3-like"/>
    <property type="match status" value="1"/>
</dbReference>
<dbReference type="GO" id="GO:0045197">
    <property type="term" value="P:establishment or maintenance of epithelial cell apical/basal polarity"/>
    <property type="evidence" value="ECO:0007669"/>
    <property type="project" value="TreeGrafter"/>
</dbReference>
<keyword evidence="12" id="KW-0221">Differentiation</keyword>
<feature type="domain" description="PDZ" evidence="23">
    <location>
        <begin position="827"/>
        <end position="912"/>
    </location>
</feature>
<comment type="subcellular location">
    <subcellularLocation>
        <location evidence="4">Cell junction</location>
        <location evidence="4">Adherens junction</location>
    </subcellularLocation>
    <subcellularLocation>
        <location evidence="3">Cell junction</location>
        <location evidence="3">Tight junction</location>
    </subcellularLocation>
    <subcellularLocation>
        <location evidence="1">Cell membrane</location>
    </subcellularLocation>
    <subcellularLocation>
        <location evidence="5">Cytoplasm</location>
        <location evidence="5">Cell cortex</location>
    </subcellularLocation>
    <subcellularLocation>
        <location evidence="2">Cytoplasm</location>
        <location evidence="2">Cytoskeleton</location>
    </subcellularLocation>
</comment>
<dbReference type="GO" id="GO:0000226">
    <property type="term" value="P:microtubule cytoskeleton organization"/>
    <property type="evidence" value="ECO:0007669"/>
    <property type="project" value="TreeGrafter"/>
</dbReference>
<evidence type="ECO:0000256" key="17">
    <source>
        <dbReference type="ARBA" id="ARBA00023306"/>
    </source>
</evidence>
<evidence type="ECO:0000256" key="7">
    <source>
        <dbReference type="ARBA" id="ARBA00022427"/>
    </source>
</evidence>
<evidence type="ECO:0000256" key="6">
    <source>
        <dbReference type="ARBA" id="ARBA00005358"/>
    </source>
</evidence>
<dbReference type="PANTHER" id="PTHR16484">
    <property type="entry name" value="PARTITIONING DEFECTIVE 3 RELATED"/>
    <property type="match status" value="1"/>
</dbReference>
<evidence type="ECO:0000256" key="22">
    <source>
        <dbReference type="SAM" id="SignalP"/>
    </source>
</evidence>
<keyword evidence="25" id="KW-1185">Reference proteome</keyword>
<keyword evidence="8" id="KW-1003">Cell membrane</keyword>